<reference evidence="1 2" key="1">
    <citation type="submission" date="2024-04" db="EMBL/GenBank/DDBJ databases">
        <title>genome sequences of Mucor flavus KT1a and Helicostylum pulchrum KT1b strains isolated from the surface of a dry-aged beef.</title>
        <authorList>
            <person name="Toyotome T."/>
            <person name="Hosono M."/>
            <person name="Torimaru M."/>
            <person name="Fukuda K."/>
            <person name="Mikami N."/>
        </authorList>
    </citation>
    <scope>NUCLEOTIDE SEQUENCE [LARGE SCALE GENOMIC DNA]</scope>
    <source>
        <strain evidence="1 2">KT1a</strain>
    </source>
</reference>
<gene>
    <name evidence="1" type="ORF">MFLAVUS_010800</name>
</gene>
<dbReference type="EMBL" id="BAABUK010000040">
    <property type="protein sequence ID" value="GAA5817257.1"/>
    <property type="molecule type" value="Genomic_DNA"/>
</dbReference>
<keyword evidence="2" id="KW-1185">Reference proteome</keyword>
<protein>
    <submittedName>
        <fullName evidence="1">Uncharacterized protein</fullName>
    </submittedName>
</protein>
<accession>A0ABP9ZDT9</accession>
<proteinExistence type="predicted"/>
<comment type="caution">
    <text evidence="1">The sequence shown here is derived from an EMBL/GenBank/DDBJ whole genome shotgun (WGS) entry which is preliminary data.</text>
</comment>
<name>A0ABP9ZDT9_9FUNG</name>
<sequence>MLGKDTCIIYDEQGTKVLSWGDPLFYDGSGLYIDDFMAGIFKISKKDKGKRNEDDMLLIRAVSDFLQFKMKSLIGHPNVSAKDLDAFHYMFVVPSDWEEDIKEEFLRPIFIQSSLISKDDHVDRLLFFSDLESVFYYLQNSEFVHHEDDVFEPLKVGSHCIMCRVTPSKRKRVSIKLDLIEAHHSLYNYDNLRVYPKVLRSTDTVLTSDSIKNSIKLFIRTKLGLSDYDTKQDNVIQKIAEDIYISIAPKMTTHYEKLKENNDIGKLANQIADTSKWELTKLQKKIIESINVPDLCAEISKDILEYMKLLLTTSFRSYCRFISVDDQYSSDELYDTTLFAWTKTILDFCRYSLHYIIATSDHDLKIKHTFAQHLTKGAAVNAFEAVQHSDIFTSPSVLKEKYIKLSSTFINSKPNAIVNIDISFKSTSLSYSEVNSDGSIEKIFDNDYIMERKSLPSLGTFYNVSNITALRELIQNGINRYLDLSLSLRSETVLVGLPIYLDSSKKDKKVGYVISVEKILLDNVIGSKEDFEDLIFSSGIIQKNDLSKKLKILTRGEGLLPVLQKYWKLKLPRLSRFILTQLSENYIQLTLNQVVKASILGEEDIDEEKTIVIQDETIPIQNFYNSLCVNAWNHIVENNDLIRLCNGHKESDNCKSLKLFSLQAKREFSEIFAEYISNNIISKNTDFQIDEKKTIPLNSMCECAVILSVHDILTIAFKPVFQNIASVISASLLNTNIFGYYTNITHNFILIHFNRNPKFQTVLSNLLSEEIDNFNDRQEIDVDCLIIPKLPDQIIQHSVKHKPYMSKCFEIGNLYQASNETYGFLIKQGIGKDKSTSKNVFYKDKKASDKIIACDGFGFLLFERGDNINNIELDRIFHIKKQEENVEEFIRIELLKFKNLKKLEADGTISLKDNVYEILDYFYVAIFPKTYQKDAYVPVMLSIRRKVYSSSFMLLVKEAGQDVHTKVSRSLEVGEPMTLSRY</sequence>
<evidence type="ECO:0000313" key="1">
    <source>
        <dbReference type="EMBL" id="GAA5817257.1"/>
    </source>
</evidence>
<organism evidence="1 2">
    <name type="scientific">Mucor flavus</name>
    <dbReference type="NCBI Taxonomy" id="439312"/>
    <lineage>
        <taxon>Eukaryota</taxon>
        <taxon>Fungi</taxon>
        <taxon>Fungi incertae sedis</taxon>
        <taxon>Mucoromycota</taxon>
        <taxon>Mucoromycotina</taxon>
        <taxon>Mucoromycetes</taxon>
        <taxon>Mucorales</taxon>
        <taxon>Mucorineae</taxon>
        <taxon>Mucoraceae</taxon>
        <taxon>Mucor</taxon>
    </lineage>
</organism>
<evidence type="ECO:0000313" key="2">
    <source>
        <dbReference type="Proteomes" id="UP001473302"/>
    </source>
</evidence>
<dbReference type="Proteomes" id="UP001473302">
    <property type="component" value="Unassembled WGS sequence"/>
</dbReference>